<dbReference type="InterPro" id="IPR053137">
    <property type="entry name" value="NLR-like"/>
</dbReference>
<reference evidence="2 3" key="1">
    <citation type="submission" date="2019-06" db="EMBL/GenBank/DDBJ databases">
        <authorList>
            <person name="Broberg M."/>
        </authorList>
    </citation>
    <scope>NUCLEOTIDE SEQUENCE [LARGE SCALE GENOMIC DNA]</scope>
</reference>
<dbReference type="PANTHER" id="PTHR46082">
    <property type="entry name" value="ATP/GTP-BINDING PROTEIN-RELATED"/>
    <property type="match status" value="1"/>
</dbReference>
<dbReference type="SUPFAM" id="SSF48452">
    <property type="entry name" value="TPR-like"/>
    <property type="match status" value="2"/>
</dbReference>
<dbReference type="Pfam" id="PF01048">
    <property type="entry name" value="PNP_UDP_1"/>
    <property type="match status" value="1"/>
</dbReference>
<dbReference type="SUPFAM" id="SSF53167">
    <property type="entry name" value="Purine and uridine phosphorylases"/>
    <property type="match status" value="1"/>
</dbReference>
<dbReference type="SUPFAM" id="SSF52540">
    <property type="entry name" value="P-loop containing nucleoside triphosphate hydrolases"/>
    <property type="match status" value="1"/>
</dbReference>
<dbReference type="InterPro" id="IPR035994">
    <property type="entry name" value="Nucleoside_phosphorylase_sf"/>
</dbReference>
<name>A0ABY6UFA3_BIOOC</name>
<evidence type="ECO:0000313" key="2">
    <source>
        <dbReference type="EMBL" id="VUC29845.1"/>
    </source>
</evidence>
<evidence type="ECO:0000259" key="1">
    <source>
        <dbReference type="Pfam" id="PF01048"/>
    </source>
</evidence>
<comment type="caution">
    <text evidence="2">The sequence shown here is derived from an EMBL/GenBank/DDBJ whole genome shotgun (WGS) entry which is preliminary data.</text>
</comment>
<dbReference type="Pfam" id="PF13374">
    <property type="entry name" value="TPR_10"/>
    <property type="match status" value="2"/>
</dbReference>
<dbReference type="PANTHER" id="PTHR46082:SF6">
    <property type="entry name" value="AAA+ ATPASE DOMAIN-CONTAINING PROTEIN-RELATED"/>
    <property type="match status" value="1"/>
</dbReference>
<evidence type="ECO:0000313" key="3">
    <source>
        <dbReference type="Proteomes" id="UP000766486"/>
    </source>
</evidence>
<dbReference type="Gene3D" id="1.25.40.10">
    <property type="entry name" value="Tetratricopeptide repeat domain"/>
    <property type="match status" value="2"/>
</dbReference>
<dbReference type="Proteomes" id="UP000766486">
    <property type="component" value="Unassembled WGS sequence"/>
</dbReference>
<organism evidence="2 3">
    <name type="scientific">Bionectria ochroleuca</name>
    <name type="common">Gliocladium roseum</name>
    <dbReference type="NCBI Taxonomy" id="29856"/>
    <lineage>
        <taxon>Eukaryota</taxon>
        <taxon>Fungi</taxon>
        <taxon>Dikarya</taxon>
        <taxon>Ascomycota</taxon>
        <taxon>Pezizomycotina</taxon>
        <taxon>Sordariomycetes</taxon>
        <taxon>Hypocreomycetidae</taxon>
        <taxon>Hypocreales</taxon>
        <taxon>Bionectriaceae</taxon>
        <taxon>Clonostachys</taxon>
    </lineage>
</organism>
<dbReference type="EMBL" id="CABFNS010000811">
    <property type="protein sequence ID" value="VUC29845.1"/>
    <property type="molecule type" value="Genomic_DNA"/>
</dbReference>
<protein>
    <recommendedName>
        <fullName evidence="1">Nucleoside phosphorylase domain-containing protein</fullName>
    </recommendedName>
</protein>
<dbReference type="InterPro" id="IPR027417">
    <property type="entry name" value="P-loop_NTPase"/>
</dbReference>
<dbReference type="InterPro" id="IPR000845">
    <property type="entry name" value="Nucleoside_phosphorylase_d"/>
</dbReference>
<feature type="domain" description="Nucleoside phosphorylase" evidence="1">
    <location>
        <begin position="14"/>
        <end position="150"/>
    </location>
</feature>
<dbReference type="InterPro" id="IPR019734">
    <property type="entry name" value="TPR_rpt"/>
</dbReference>
<keyword evidence="3" id="KW-1185">Reference proteome</keyword>
<dbReference type="NCBIfam" id="NF040586">
    <property type="entry name" value="FxSxx_TPR"/>
    <property type="match status" value="1"/>
</dbReference>
<dbReference type="Gene3D" id="3.40.50.300">
    <property type="entry name" value="P-loop containing nucleotide triphosphate hydrolases"/>
    <property type="match status" value="1"/>
</dbReference>
<dbReference type="SMART" id="SM00028">
    <property type="entry name" value="TPR"/>
    <property type="match status" value="6"/>
</dbReference>
<dbReference type="Pfam" id="PF13424">
    <property type="entry name" value="TPR_12"/>
    <property type="match status" value="2"/>
</dbReference>
<sequence length="1049" mass="117299">MASQSRAHRREHIEIAIICALPLEYDAITLAFDELGGETKDNAAGDYNKYRTGLIGGHHAVLLLLPGMGKVSAASATANLRSSYSGVRLAILTGICGGVPRPGTDDEILLGDVVISKSVIQYDLGRQYPGRFATKNTIEESLGRPSKQIRSLVATFETRQGREELQSRTAQILAQIQLKAAEAGDFDSYKRPATKEDRLFEPDYLHRHDNSHQCECSEYSACDIALSEPCEVLRCGDEHLLPRRRLQDQDLQNHQGITPKVRVVVGRIGSGDTVIKSGVDRDNLASAHDLVAFEMEGAGVWDEIPCIVIKSVCDYADSHKSKKWQPFASVTAASATKALLEHNIETQVPSRTWFMVPYNENPDFVQRPGVFDQIKQLFQHGQQSEQQSGPPRSRVALYGLGGIGKTQIVLAYAFWLRREHPDVSIFWVHASNTQRFRQAYSTIAQECGFPGHDDLQVDILDLVKTQLERWSHGRWMMIIDNADDPQLFFPSLPNGSSQPMTKPQLGLGRYLPECARGSILITSRNKQVASKMVRGKQLIKVAAMGEHEVNQLIHAMLDDEISTDEISQLSARLEHLPLALAQATAFIQENSISIPEYLQILDQNDDSLLDQLSEPFEAVGRDSETPHAVTATWAISFLQIQQQDALAGDILSFASLLDRHAIPEKLIVEFCNRSKTDQHISMAQTTKALGTLKGFSFISQAGNHTISMHRLVQLITRKWLKNSGDLPQYVEHALDTVCSIFPSTKAGHVNKGLGMGYVPHATAILQHEGTRSFDENTARGTLLHRLARFFYCCGRWDQTEQYANQSMNLRKEILGPEHIETLNSMNTLALAYSEQGRCEEAEKMHEHLAETQKRIFGEQDPGTLTTLNNLAKAYSAHGLFQKAEELQLRTLETTIKVLGEDNHEHLTSMNNLAISYCRQGKWKEAEDLQLHVLDHLKRLLGDEHPRTMTCAANLASNYALQGQLEKAKELLERVLETEKRVLGDDHPSTLTSMNNLAMTWKRLGQLGNAVSLLQTCLHRLEERLGEEHPSTKKVSLRLLKCQRELKEGP</sequence>
<gene>
    <name evidence="2" type="ORF">CLO192961_LOCUS268417</name>
</gene>
<accession>A0ABY6UFA3</accession>
<dbReference type="InterPro" id="IPR011990">
    <property type="entry name" value="TPR-like_helical_dom_sf"/>
</dbReference>
<dbReference type="CDD" id="cd09008">
    <property type="entry name" value="MTAN"/>
    <property type="match status" value="1"/>
</dbReference>
<dbReference type="Gene3D" id="3.40.50.1580">
    <property type="entry name" value="Nucleoside phosphorylase domain"/>
    <property type="match status" value="1"/>
</dbReference>
<proteinExistence type="predicted"/>